<feature type="compositionally biased region" description="Basic and acidic residues" evidence="1">
    <location>
        <begin position="111"/>
        <end position="121"/>
    </location>
</feature>
<dbReference type="NCBIfam" id="NF006040">
    <property type="entry name" value="PRK08183.1"/>
    <property type="match status" value="1"/>
</dbReference>
<gene>
    <name evidence="2" type="ORF">ACFPOC_00420</name>
</gene>
<feature type="region of interest" description="Disordered" evidence="1">
    <location>
        <begin position="93"/>
        <end position="127"/>
    </location>
</feature>
<name>A0ABW0S602_9RHOB</name>
<keyword evidence="3" id="KW-1185">Reference proteome</keyword>
<dbReference type="Pfam" id="PF05071">
    <property type="entry name" value="NDUFA12"/>
    <property type="match status" value="1"/>
</dbReference>
<evidence type="ECO:0000256" key="1">
    <source>
        <dbReference type="SAM" id="MobiDB-lite"/>
    </source>
</evidence>
<evidence type="ECO:0000313" key="2">
    <source>
        <dbReference type="EMBL" id="MFC5564885.1"/>
    </source>
</evidence>
<protein>
    <submittedName>
        <fullName evidence="2">NADH:ubiquinone oxidoreductase subunit NDUFA12</fullName>
    </submittedName>
</protein>
<dbReference type="EMBL" id="JBHSNA010000001">
    <property type="protein sequence ID" value="MFC5564885.1"/>
    <property type="molecule type" value="Genomic_DNA"/>
</dbReference>
<accession>A0ABW0S602</accession>
<sequence length="127" mass="14848">MAISDLLKRTFTWWNGQTFGTQIWTARRGVRVGEDAVGNVYYRTADDSSRWVIYSGEVEATRVPNEWFGWLHRTWDEPPTERPLVRRAWEKPSLPNLTGTQHAYAPPGSLRRVDPVKRQDYEAWTPE</sequence>
<organism evidence="2 3">
    <name type="scientific">Rubellimicrobium aerolatum</name>
    <dbReference type="NCBI Taxonomy" id="490979"/>
    <lineage>
        <taxon>Bacteria</taxon>
        <taxon>Pseudomonadati</taxon>
        <taxon>Pseudomonadota</taxon>
        <taxon>Alphaproteobacteria</taxon>
        <taxon>Rhodobacterales</taxon>
        <taxon>Roseobacteraceae</taxon>
        <taxon>Rubellimicrobium</taxon>
    </lineage>
</organism>
<dbReference type="InterPro" id="IPR007763">
    <property type="entry name" value="NDUFA12"/>
</dbReference>
<dbReference type="RefSeq" id="WP_209837291.1">
    <property type="nucleotide sequence ID" value="NZ_JAGGJP010000001.1"/>
</dbReference>
<proteinExistence type="predicted"/>
<comment type="caution">
    <text evidence="2">The sequence shown here is derived from an EMBL/GenBank/DDBJ whole genome shotgun (WGS) entry which is preliminary data.</text>
</comment>
<dbReference type="PANTHER" id="PTHR12910">
    <property type="entry name" value="NADH-UBIQUINONE OXIDOREDUCTASE SUBUNIT B17.2"/>
    <property type="match status" value="1"/>
</dbReference>
<dbReference type="PANTHER" id="PTHR12910:SF2">
    <property type="entry name" value="NADH DEHYDROGENASE [UBIQUINONE] 1 ALPHA SUBCOMPLEX SUBUNIT 12"/>
    <property type="match status" value="1"/>
</dbReference>
<reference evidence="3" key="1">
    <citation type="journal article" date="2019" name="Int. J. Syst. Evol. Microbiol.">
        <title>The Global Catalogue of Microorganisms (GCM) 10K type strain sequencing project: providing services to taxonomists for standard genome sequencing and annotation.</title>
        <authorList>
            <consortium name="The Broad Institute Genomics Platform"/>
            <consortium name="The Broad Institute Genome Sequencing Center for Infectious Disease"/>
            <person name="Wu L."/>
            <person name="Ma J."/>
        </authorList>
    </citation>
    <scope>NUCLEOTIDE SEQUENCE [LARGE SCALE GENOMIC DNA]</scope>
    <source>
        <strain evidence="3">KACC 11588</strain>
    </source>
</reference>
<evidence type="ECO:0000313" key="3">
    <source>
        <dbReference type="Proteomes" id="UP001596056"/>
    </source>
</evidence>
<dbReference type="Proteomes" id="UP001596056">
    <property type="component" value="Unassembled WGS sequence"/>
</dbReference>